<accession>A0A9D4PJL1</accession>
<reference evidence="1" key="1">
    <citation type="journal article" date="2020" name="Cell">
        <title>Large-Scale Comparative Analyses of Tick Genomes Elucidate Their Genetic Diversity and Vector Capacities.</title>
        <authorList>
            <consortium name="Tick Genome and Microbiome Consortium (TIGMIC)"/>
            <person name="Jia N."/>
            <person name="Wang J."/>
            <person name="Shi W."/>
            <person name="Du L."/>
            <person name="Sun Y."/>
            <person name="Zhan W."/>
            <person name="Jiang J.F."/>
            <person name="Wang Q."/>
            <person name="Zhang B."/>
            <person name="Ji P."/>
            <person name="Bell-Sakyi L."/>
            <person name="Cui X.M."/>
            <person name="Yuan T.T."/>
            <person name="Jiang B.G."/>
            <person name="Yang W.F."/>
            <person name="Lam T.T."/>
            <person name="Chang Q.C."/>
            <person name="Ding S.J."/>
            <person name="Wang X.J."/>
            <person name="Zhu J.G."/>
            <person name="Ruan X.D."/>
            <person name="Zhao L."/>
            <person name="Wei J.T."/>
            <person name="Ye R.Z."/>
            <person name="Que T.C."/>
            <person name="Du C.H."/>
            <person name="Zhou Y.H."/>
            <person name="Cheng J.X."/>
            <person name="Dai P.F."/>
            <person name="Guo W.B."/>
            <person name="Han X.H."/>
            <person name="Huang E.J."/>
            <person name="Li L.F."/>
            <person name="Wei W."/>
            <person name="Gao Y.C."/>
            <person name="Liu J.Z."/>
            <person name="Shao H.Z."/>
            <person name="Wang X."/>
            <person name="Wang C.C."/>
            <person name="Yang T.C."/>
            <person name="Huo Q.B."/>
            <person name="Li W."/>
            <person name="Chen H.Y."/>
            <person name="Chen S.E."/>
            <person name="Zhou L.G."/>
            <person name="Ni X.B."/>
            <person name="Tian J.H."/>
            <person name="Sheng Y."/>
            <person name="Liu T."/>
            <person name="Pan Y.S."/>
            <person name="Xia L.Y."/>
            <person name="Li J."/>
            <person name="Zhao F."/>
            <person name="Cao W.C."/>
        </authorList>
    </citation>
    <scope>NUCLEOTIDE SEQUENCE</scope>
    <source>
        <strain evidence="1">Rsan-2018</strain>
    </source>
</reference>
<evidence type="ECO:0000313" key="2">
    <source>
        <dbReference type="Proteomes" id="UP000821837"/>
    </source>
</evidence>
<protein>
    <submittedName>
        <fullName evidence="1">Uncharacterized protein</fullName>
    </submittedName>
</protein>
<comment type="caution">
    <text evidence="1">The sequence shown here is derived from an EMBL/GenBank/DDBJ whole genome shotgun (WGS) entry which is preliminary data.</text>
</comment>
<organism evidence="1 2">
    <name type="scientific">Rhipicephalus sanguineus</name>
    <name type="common">Brown dog tick</name>
    <name type="synonym">Ixodes sanguineus</name>
    <dbReference type="NCBI Taxonomy" id="34632"/>
    <lineage>
        <taxon>Eukaryota</taxon>
        <taxon>Metazoa</taxon>
        <taxon>Ecdysozoa</taxon>
        <taxon>Arthropoda</taxon>
        <taxon>Chelicerata</taxon>
        <taxon>Arachnida</taxon>
        <taxon>Acari</taxon>
        <taxon>Parasitiformes</taxon>
        <taxon>Ixodida</taxon>
        <taxon>Ixodoidea</taxon>
        <taxon>Ixodidae</taxon>
        <taxon>Rhipicephalinae</taxon>
        <taxon>Rhipicephalus</taxon>
        <taxon>Rhipicephalus</taxon>
    </lineage>
</organism>
<gene>
    <name evidence="1" type="ORF">HPB52_019132</name>
</gene>
<name>A0A9D4PJL1_RHISA</name>
<keyword evidence="2" id="KW-1185">Reference proteome</keyword>
<reference evidence="1" key="2">
    <citation type="submission" date="2021-09" db="EMBL/GenBank/DDBJ databases">
        <authorList>
            <person name="Jia N."/>
            <person name="Wang J."/>
            <person name="Shi W."/>
            <person name="Du L."/>
            <person name="Sun Y."/>
            <person name="Zhan W."/>
            <person name="Jiang J."/>
            <person name="Wang Q."/>
            <person name="Zhang B."/>
            <person name="Ji P."/>
            <person name="Sakyi L.B."/>
            <person name="Cui X."/>
            <person name="Yuan T."/>
            <person name="Jiang B."/>
            <person name="Yang W."/>
            <person name="Lam T.T.-Y."/>
            <person name="Chang Q."/>
            <person name="Ding S."/>
            <person name="Wang X."/>
            <person name="Zhu J."/>
            <person name="Ruan X."/>
            <person name="Zhao L."/>
            <person name="Wei J."/>
            <person name="Que T."/>
            <person name="Du C."/>
            <person name="Cheng J."/>
            <person name="Dai P."/>
            <person name="Han X."/>
            <person name="Huang E."/>
            <person name="Gao Y."/>
            <person name="Liu J."/>
            <person name="Shao H."/>
            <person name="Ye R."/>
            <person name="Li L."/>
            <person name="Wei W."/>
            <person name="Wang X."/>
            <person name="Wang C."/>
            <person name="Huo Q."/>
            <person name="Li W."/>
            <person name="Guo W."/>
            <person name="Chen H."/>
            <person name="Chen S."/>
            <person name="Zhou L."/>
            <person name="Zhou L."/>
            <person name="Ni X."/>
            <person name="Tian J."/>
            <person name="Zhou Y."/>
            <person name="Sheng Y."/>
            <person name="Liu T."/>
            <person name="Pan Y."/>
            <person name="Xia L."/>
            <person name="Li J."/>
            <person name="Zhao F."/>
            <person name="Cao W."/>
        </authorList>
    </citation>
    <scope>NUCLEOTIDE SEQUENCE</scope>
    <source>
        <strain evidence="1">Rsan-2018</strain>
        <tissue evidence="1">Larvae</tissue>
    </source>
</reference>
<sequence>MDRRSAESPRTWNSAGSTQRTMIARYGCAQDALLCVCLCVSMRIRRKKAPRNECESPWFGVIGSIPEDAPFTDASGNL</sequence>
<dbReference type="AlphaFoldDB" id="A0A9D4PJL1"/>
<dbReference type="Proteomes" id="UP000821837">
    <property type="component" value="Unassembled WGS sequence"/>
</dbReference>
<proteinExistence type="predicted"/>
<evidence type="ECO:0000313" key="1">
    <source>
        <dbReference type="EMBL" id="KAH7944412.1"/>
    </source>
</evidence>
<dbReference type="EMBL" id="JABSTV010001253">
    <property type="protein sequence ID" value="KAH7944412.1"/>
    <property type="molecule type" value="Genomic_DNA"/>
</dbReference>